<organism evidence="1 2">
    <name type="scientific">Halobacillus seohaensis</name>
    <dbReference type="NCBI Taxonomy" id="447421"/>
    <lineage>
        <taxon>Bacteria</taxon>
        <taxon>Bacillati</taxon>
        <taxon>Bacillota</taxon>
        <taxon>Bacilli</taxon>
        <taxon>Bacillales</taxon>
        <taxon>Bacillaceae</taxon>
        <taxon>Halobacillus</taxon>
    </lineage>
</organism>
<sequence>MTQFQAEDLVRAHYKTGIYIGEFIEERRNALLIKVLAVEKHPMQGDLHNPGKTDDVFFHQRKALSYQEKANIHTQAVEPYEETVVPNYIESLKQSVHQLKEKLNRRETDFNEYALRQLENLEEQYFKSPNS</sequence>
<dbReference type="SMART" id="SM01298">
    <property type="entry name" value="KapB"/>
    <property type="match status" value="1"/>
</dbReference>
<name>A0ABW2ERP5_9BACI</name>
<keyword evidence="2" id="KW-1185">Reference proteome</keyword>
<dbReference type="Proteomes" id="UP001596410">
    <property type="component" value="Unassembled WGS sequence"/>
</dbReference>
<proteinExistence type="predicted"/>
<dbReference type="SUPFAM" id="SSF141251">
    <property type="entry name" value="Kinase-associated protein B-like"/>
    <property type="match status" value="1"/>
</dbReference>
<evidence type="ECO:0000313" key="2">
    <source>
        <dbReference type="Proteomes" id="UP001596410"/>
    </source>
</evidence>
<dbReference type="Pfam" id="PF08810">
    <property type="entry name" value="KapB"/>
    <property type="match status" value="1"/>
</dbReference>
<dbReference type="EMBL" id="JBHSZV010000062">
    <property type="protein sequence ID" value="MFC7063937.1"/>
    <property type="molecule type" value="Genomic_DNA"/>
</dbReference>
<reference evidence="2" key="1">
    <citation type="journal article" date="2019" name="Int. J. Syst. Evol. Microbiol.">
        <title>The Global Catalogue of Microorganisms (GCM) 10K type strain sequencing project: providing services to taxonomists for standard genome sequencing and annotation.</title>
        <authorList>
            <consortium name="The Broad Institute Genomics Platform"/>
            <consortium name="The Broad Institute Genome Sequencing Center for Infectious Disease"/>
            <person name="Wu L."/>
            <person name="Ma J."/>
        </authorList>
    </citation>
    <scope>NUCLEOTIDE SEQUENCE [LARGE SCALE GENOMIC DNA]</scope>
    <source>
        <strain evidence="2">CGMCC 4.1621</strain>
    </source>
</reference>
<dbReference type="InterPro" id="IPR038080">
    <property type="entry name" value="KapB_sf"/>
</dbReference>
<protein>
    <submittedName>
        <fullName evidence="1">Sporulation phosphorelay system protein KapB</fullName>
    </submittedName>
</protein>
<accession>A0ABW2ERP5</accession>
<dbReference type="Gene3D" id="2.30.30.430">
    <property type="entry name" value="Kinase associated protein B domain"/>
    <property type="match status" value="1"/>
</dbReference>
<dbReference type="RefSeq" id="WP_204708438.1">
    <property type="nucleotide sequence ID" value="NZ_JBHSZV010000062.1"/>
</dbReference>
<comment type="caution">
    <text evidence="1">The sequence shown here is derived from an EMBL/GenBank/DDBJ whole genome shotgun (WGS) entry which is preliminary data.</text>
</comment>
<gene>
    <name evidence="1" type="primary">kapB</name>
    <name evidence="1" type="ORF">ACFQIC_19245</name>
</gene>
<evidence type="ECO:0000313" key="1">
    <source>
        <dbReference type="EMBL" id="MFC7063937.1"/>
    </source>
</evidence>
<dbReference type="InterPro" id="IPR014916">
    <property type="entry name" value="KapB"/>
</dbReference>